<dbReference type="RefSeq" id="XP_003073969.1">
    <property type="nucleotide sequence ID" value="XM_003073923.1"/>
</dbReference>
<dbReference type="Proteomes" id="UP000002313">
    <property type="component" value="Chromosome XI"/>
</dbReference>
<accession>E0S9Y7</accession>
<feature type="chain" id="PRO_5003140071" description="Spore wall protein" evidence="1">
    <location>
        <begin position="24"/>
        <end position="295"/>
    </location>
</feature>
<gene>
    <name evidence="2" type="ORF">Eint_111090</name>
</gene>
<evidence type="ECO:0008006" key="4">
    <source>
        <dbReference type="Google" id="ProtNLM"/>
    </source>
</evidence>
<evidence type="ECO:0000313" key="3">
    <source>
        <dbReference type="Proteomes" id="UP000002313"/>
    </source>
</evidence>
<dbReference type="VEuPathDB" id="MicrosporidiaDB:Eint_111090"/>
<protein>
    <recommendedName>
        <fullName evidence="4">Spore wall protein</fullName>
    </recommendedName>
</protein>
<dbReference type="GeneID" id="9699677"/>
<name>E0S9Y7_ENCIT</name>
<reference evidence="2 3" key="2">
    <citation type="journal article" date="2012" name="Proc. Natl. Acad. Sci. U.S.A.">
        <title>Gain and loss of multiple functionally related, horizontally transferred genes in the reduced genomes of two microsporidian parasites.</title>
        <authorList>
            <person name="Pombert J.-F."/>
            <person name="Selman M."/>
            <person name="Burki F."/>
            <person name="Bardell F.T."/>
            <person name="Farinelli L."/>
            <person name="Solter L.F."/>
            <person name="Whitman D.W."/>
            <person name="Weiss L.M."/>
            <person name="Corradi N."/>
            <person name="Keeling P.J."/>
        </authorList>
    </citation>
    <scope>NUCLEOTIDE SEQUENCE [LARGE SCALE GENOMIC DNA]</scope>
    <source>
        <strain evidence="2 3">ATCC 50506</strain>
    </source>
</reference>
<dbReference type="EMBL" id="CP001952">
    <property type="protein sequence ID" value="ADM12609.1"/>
    <property type="molecule type" value="Genomic_DNA"/>
</dbReference>
<evidence type="ECO:0000256" key="1">
    <source>
        <dbReference type="SAM" id="SignalP"/>
    </source>
</evidence>
<reference evidence="2 3" key="1">
    <citation type="journal article" date="2010" name="Nat. Commun.">
        <title>The complete sequence of the smallest known nuclear genome from the microsporidian Encephalitozoon intestinalis.</title>
        <authorList>
            <person name="Corradi N."/>
            <person name="Pombert J.-F."/>
            <person name="Farinelli L."/>
            <person name="Didier E.S."/>
            <person name="Keeling P.J."/>
        </authorList>
    </citation>
    <scope>NUCLEOTIDE SEQUENCE [LARGE SCALE GENOMIC DNA]</scope>
    <source>
        <strain evidence="2 3">ATCC 50506</strain>
    </source>
</reference>
<keyword evidence="3" id="KW-1185">Reference proteome</keyword>
<dbReference type="KEGG" id="ein:Eint_111090"/>
<dbReference type="AlphaFoldDB" id="E0S9Y7"/>
<feature type="signal peptide" evidence="1">
    <location>
        <begin position="1"/>
        <end position="23"/>
    </location>
</feature>
<sequence length="295" mass="33159">MFLMTSSPLLLLIGLVREGFALASEYNFGGFEADPACTKDDKIYLVSLYAHFDRGTIDAIFSAFSDCKDEREAVEHYLKSRVVGPYNEFLSKYKVKIGFDAKDYDVNELVPTKRFDSSCELVEPVSTRTTTVHEHLLSTYKDKKIGIHLFLWSCPSHNENIMSKIVIGEPKECARSIGVLWRGTEDTIDFIKSGISEAISGAKDLFLNQEYPSPRDEDKLSYVCQYVDTCIASKPSVNGAIVFGIDDTSDEDISTHIDVDNHPREVYIPPEKGGKNQRVIYINEPSDSGDDDCKY</sequence>
<dbReference type="OrthoDB" id="2187403at2759"/>
<proteinExistence type="predicted"/>
<keyword evidence="1" id="KW-0732">Signal</keyword>
<evidence type="ECO:0000313" key="2">
    <source>
        <dbReference type="EMBL" id="ADM12609.1"/>
    </source>
</evidence>
<organism evidence="2 3">
    <name type="scientific">Encephalitozoon intestinalis (strain ATCC 50506)</name>
    <name type="common">Microsporidian parasite</name>
    <name type="synonym">Septata intestinalis</name>
    <dbReference type="NCBI Taxonomy" id="876142"/>
    <lineage>
        <taxon>Eukaryota</taxon>
        <taxon>Fungi</taxon>
        <taxon>Fungi incertae sedis</taxon>
        <taxon>Microsporidia</taxon>
        <taxon>Unikaryonidae</taxon>
        <taxon>Encephalitozoon</taxon>
    </lineage>
</organism>
<dbReference type="HOGENOM" id="CLU_943423_0_0_1"/>